<sequence>MTALPVSVAAQPSDRAAAGQVPAARASEARIRAAALVPDESLLVGPLKGYHHETYAFPLPAGGGSTAQTWWKCRDPRAGLFWFDLRWFPSEKELVRALQGCITRIPAVVERETVSLYTFIEGRTLGEICPPGRPLSTRHARQLGLLFHELVSVDPDRISGTDGPGQGRRPEGPGDDSTAFLMRLIHFTEHQVYRRHAPRYGSLFRELGLRDDGLDRLRRAGDGLTPRPFALIHGDLHRENFIVDPDGDLWTIDWELAMVGDPLYDLATHLHLMRYPAVEQGRIAAIWRDAVECARPGSSDGWERDLPVLLAYKRAQSVYTDVIRTALALGPGPEPQWRLLSQAARRIRKVLAAAAEPLGLPGVPTVQEVVGAYVHWFAAHRPA</sequence>
<evidence type="ECO:0000313" key="4">
    <source>
        <dbReference type="Proteomes" id="UP001550044"/>
    </source>
</evidence>
<dbReference type="SUPFAM" id="SSF56112">
    <property type="entry name" value="Protein kinase-like (PK-like)"/>
    <property type="match status" value="1"/>
</dbReference>
<gene>
    <name evidence="3" type="ORF">ABZV61_14530</name>
</gene>
<evidence type="ECO:0000313" key="3">
    <source>
        <dbReference type="EMBL" id="MET8433985.1"/>
    </source>
</evidence>
<name>A0ABV2U814_9ACTN</name>
<dbReference type="PANTHER" id="PTHR40086:SF1">
    <property type="entry name" value="CELL CYCLE REGULATOR CCRZ"/>
    <property type="match status" value="1"/>
</dbReference>
<dbReference type="InterPro" id="IPR052077">
    <property type="entry name" value="CcrZ_PhaseVar_Mediator"/>
</dbReference>
<feature type="region of interest" description="Disordered" evidence="1">
    <location>
        <begin position="155"/>
        <end position="174"/>
    </location>
</feature>
<dbReference type="PANTHER" id="PTHR40086">
    <property type="entry name" value="PHOSPHOTRANSFERASE YTMP-RELATED"/>
    <property type="match status" value="1"/>
</dbReference>
<evidence type="ECO:0000256" key="1">
    <source>
        <dbReference type="SAM" id="MobiDB-lite"/>
    </source>
</evidence>
<dbReference type="Gene3D" id="3.90.1200.10">
    <property type="match status" value="1"/>
</dbReference>
<dbReference type="InterPro" id="IPR011009">
    <property type="entry name" value="Kinase-like_dom_sf"/>
</dbReference>
<dbReference type="RefSeq" id="WP_356709787.1">
    <property type="nucleotide sequence ID" value="NZ_JBEXIP010000009.1"/>
</dbReference>
<accession>A0ABV2U814</accession>
<reference evidence="3 4" key="1">
    <citation type="submission" date="2024-06" db="EMBL/GenBank/DDBJ databases">
        <title>The Natural Products Discovery Center: Release of the First 8490 Sequenced Strains for Exploring Actinobacteria Biosynthetic Diversity.</title>
        <authorList>
            <person name="Kalkreuter E."/>
            <person name="Kautsar S.A."/>
            <person name="Yang D."/>
            <person name="Bader C.D."/>
            <person name="Teijaro C.N."/>
            <person name="Fluegel L."/>
            <person name="Davis C.M."/>
            <person name="Simpson J.R."/>
            <person name="Lauterbach L."/>
            <person name="Steele A.D."/>
            <person name="Gui C."/>
            <person name="Meng S."/>
            <person name="Li G."/>
            <person name="Viehrig K."/>
            <person name="Ye F."/>
            <person name="Su P."/>
            <person name="Kiefer A.F."/>
            <person name="Nichols A."/>
            <person name="Cepeda A.J."/>
            <person name="Yan W."/>
            <person name="Fan B."/>
            <person name="Jiang Y."/>
            <person name="Adhikari A."/>
            <person name="Zheng C.-J."/>
            <person name="Schuster L."/>
            <person name="Cowan T.M."/>
            <person name="Smanski M.J."/>
            <person name="Chevrette M.G."/>
            <person name="De Carvalho L.P.S."/>
            <person name="Shen B."/>
        </authorList>
    </citation>
    <scope>NUCLEOTIDE SEQUENCE [LARGE SCALE GENOMIC DNA]</scope>
    <source>
        <strain evidence="3 4">NPDC005137</strain>
    </source>
</reference>
<organism evidence="3 4">
    <name type="scientific">Streptomyces sp. 900116325</name>
    <dbReference type="NCBI Taxonomy" id="3154295"/>
    <lineage>
        <taxon>Bacteria</taxon>
        <taxon>Bacillati</taxon>
        <taxon>Actinomycetota</taxon>
        <taxon>Actinomycetes</taxon>
        <taxon>Kitasatosporales</taxon>
        <taxon>Streptomycetaceae</taxon>
        <taxon>Streptomyces</taxon>
    </lineage>
</organism>
<feature type="domain" description="Aminoglycoside phosphotransferase" evidence="2">
    <location>
        <begin position="113"/>
        <end position="286"/>
    </location>
</feature>
<dbReference type="Pfam" id="PF01636">
    <property type="entry name" value="APH"/>
    <property type="match status" value="1"/>
</dbReference>
<protein>
    <submittedName>
        <fullName evidence="3">Phosphotransferase</fullName>
    </submittedName>
</protein>
<keyword evidence="4" id="KW-1185">Reference proteome</keyword>
<proteinExistence type="predicted"/>
<evidence type="ECO:0000259" key="2">
    <source>
        <dbReference type="Pfam" id="PF01636"/>
    </source>
</evidence>
<dbReference type="InterPro" id="IPR002575">
    <property type="entry name" value="Aminoglycoside_PTrfase"/>
</dbReference>
<dbReference type="Proteomes" id="UP001550044">
    <property type="component" value="Unassembled WGS sequence"/>
</dbReference>
<dbReference type="EMBL" id="JBEXIP010000009">
    <property type="protein sequence ID" value="MET8433985.1"/>
    <property type="molecule type" value="Genomic_DNA"/>
</dbReference>
<comment type="caution">
    <text evidence="3">The sequence shown here is derived from an EMBL/GenBank/DDBJ whole genome shotgun (WGS) entry which is preliminary data.</text>
</comment>